<proteinExistence type="predicted"/>
<reference evidence="2" key="1">
    <citation type="submission" date="2019-12" db="EMBL/GenBank/DDBJ databases">
        <title>Actinomadura physcomitrii sp. nov., a novel actinomycete isolated from moss [Physcomitrium sphaericum (Ludw) Fuernr].</title>
        <authorList>
            <person name="Zhuang X."/>
        </authorList>
    </citation>
    <scope>NUCLEOTIDE SEQUENCE [LARGE SCALE GENOMIC DNA]</scope>
    <source>
        <strain evidence="2">LD22</strain>
    </source>
</reference>
<organism evidence="2 3">
    <name type="scientific">Actinomadura physcomitrii</name>
    <dbReference type="NCBI Taxonomy" id="2650748"/>
    <lineage>
        <taxon>Bacteria</taxon>
        <taxon>Bacillati</taxon>
        <taxon>Actinomycetota</taxon>
        <taxon>Actinomycetes</taxon>
        <taxon>Streptosporangiales</taxon>
        <taxon>Thermomonosporaceae</taxon>
        <taxon>Actinomadura</taxon>
    </lineage>
</organism>
<keyword evidence="1" id="KW-0472">Membrane</keyword>
<feature type="transmembrane region" description="Helical" evidence="1">
    <location>
        <begin position="167"/>
        <end position="190"/>
    </location>
</feature>
<dbReference type="AlphaFoldDB" id="A0A6I4MWB4"/>
<evidence type="ECO:0000313" key="2">
    <source>
        <dbReference type="EMBL" id="MWA06626.1"/>
    </source>
</evidence>
<accession>A0A6I4MWB4</accession>
<dbReference type="RefSeq" id="WP_151599309.1">
    <property type="nucleotide sequence ID" value="NZ_WBMS02000054.1"/>
</dbReference>
<dbReference type="EMBL" id="WBMS02000054">
    <property type="protein sequence ID" value="MWA06626.1"/>
    <property type="molecule type" value="Genomic_DNA"/>
</dbReference>
<dbReference type="Proteomes" id="UP000462055">
    <property type="component" value="Unassembled WGS sequence"/>
</dbReference>
<keyword evidence="1" id="KW-0812">Transmembrane</keyword>
<gene>
    <name evidence="2" type="ORF">F8568_041030</name>
</gene>
<feature type="transmembrane region" description="Helical" evidence="1">
    <location>
        <begin position="196"/>
        <end position="221"/>
    </location>
</feature>
<name>A0A6I4MWB4_9ACTN</name>
<protein>
    <submittedName>
        <fullName evidence="2">Uncharacterized protein</fullName>
    </submittedName>
</protein>
<keyword evidence="3" id="KW-1185">Reference proteome</keyword>
<evidence type="ECO:0000256" key="1">
    <source>
        <dbReference type="SAM" id="Phobius"/>
    </source>
</evidence>
<evidence type="ECO:0000313" key="3">
    <source>
        <dbReference type="Proteomes" id="UP000462055"/>
    </source>
</evidence>
<comment type="caution">
    <text evidence="2">The sequence shown here is derived from an EMBL/GenBank/DDBJ whole genome shotgun (WGS) entry which is preliminary data.</text>
</comment>
<sequence>MTASPAAKLVPPTVTQPMPQAVDISLSLTDFVSPGHWLLWVIDKICGVNPAEWLAQQLAGDWESISKFASSLKHVSEFYTEYGKGLKEGSATMLKDWEGNAATACGTYFKDFSGAVDGQAEPIKTVADECQSVAFGSWASAKAAVSGLEALLDIALMIAIEAAASAATSWTIVGPSVGMALIMSQIGIGILKWLEILGYVGMTVSAVFAFIGLVSGLLGALHGLETQQFPKTSYDNKVI</sequence>
<keyword evidence="1" id="KW-1133">Transmembrane helix</keyword>